<keyword evidence="6 17" id="KW-0547">Nucleotide-binding</keyword>
<dbReference type="InterPro" id="IPR036652">
    <property type="entry name" value="YjeF_N_dom_sf"/>
</dbReference>
<protein>
    <recommendedName>
        <fullName evidence="19">Bifunctional NAD(P)H-hydrate repair enzyme</fullName>
    </recommendedName>
    <alternativeName>
        <fullName evidence="19">Nicotinamide nucleotide repair protein</fullName>
    </alternativeName>
    <domain>
        <recommendedName>
            <fullName evidence="19">ADP-dependent (S)-NAD(P)H-hydrate dehydratase</fullName>
            <ecNumber evidence="19">4.2.1.136</ecNumber>
        </recommendedName>
        <alternativeName>
            <fullName evidence="19">ADP-dependent NAD(P)HX dehydratase</fullName>
        </alternativeName>
    </domain>
    <domain>
        <recommendedName>
            <fullName evidence="19">NAD(P)H-hydrate epimerase</fullName>
            <ecNumber evidence="19">5.1.99.6</ecNumber>
        </recommendedName>
    </domain>
</protein>
<evidence type="ECO:0000256" key="9">
    <source>
        <dbReference type="ARBA" id="ARBA00022958"/>
    </source>
</evidence>
<dbReference type="NCBIfam" id="TIGR00197">
    <property type="entry name" value="yjeF_nterm"/>
    <property type="match status" value="1"/>
</dbReference>
<keyword evidence="23" id="KW-1185">Reference proteome</keyword>
<comment type="cofactor">
    <cofactor evidence="17">
        <name>Mg(2+)</name>
        <dbReference type="ChEBI" id="CHEBI:18420"/>
    </cofactor>
</comment>
<keyword evidence="12 17" id="KW-0456">Lyase</keyword>
<evidence type="ECO:0000256" key="19">
    <source>
        <dbReference type="PIRNR" id="PIRNR017184"/>
    </source>
</evidence>
<comment type="cofactor">
    <cofactor evidence="18 19">
        <name>K(+)</name>
        <dbReference type="ChEBI" id="CHEBI:29103"/>
    </cofactor>
    <text evidence="18 19">Binds 1 potassium ion per subunit.</text>
</comment>
<evidence type="ECO:0000313" key="23">
    <source>
        <dbReference type="Proteomes" id="UP001161497"/>
    </source>
</evidence>
<evidence type="ECO:0000256" key="8">
    <source>
        <dbReference type="ARBA" id="ARBA00022857"/>
    </source>
</evidence>
<keyword evidence="8 17" id="KW-0521">NADP</keyword>
<feature type="binding site" evidence="17">
    <location>
        <position position="434"/>
    </location>
    <ligand>
        <name>(6S)-NADPHX</name>
        <dbReference type="ChEBI" id="CHEBI:64076"/>
    </ligand>
</feature>
<dbReference type="SUPFAM" id="SSF64153">
    <property type="entry name" value="YjeF N-terminal domain-like"/>
    <property type="match status" value="1"/>
</dbReference>
<dbReference type="GO" id="GO:0052855">
    <property type="term" value="F:ADP-dependent NAD(P)H-hydrate dehydratase activity"/>
    <property type="evidence" value="ECO:0007669"/>
    <property type="project" value="UniProtKB-EC"/>
</dbReference>
<evidence type="ECO:0000259" key="21">
    <source>
        <dbReference type="PROSITE" id="PS51385"/>
    </source>
</evidence>
<feature type="binding site" evidence="18">
    <location>
        <begin position="56"/>
        <end position="60"/>
    </location>
    <ligand>
        <name>(6S)-NADPHX</name>
        <dbReference type="ChEBI" id="CHEBI:64076"/>
    </ligand>
</feature>
<evidence type="ECO:0000256" key="12">
    <source>
        <dbReference type="ARBA" id="ARBA00023239"/>
    </source>
</evidence>
<feature type="domain" description="YjeF N-terminal" evidence="21">
    <location>
        <begin position="9"/>
        <end position="216"/>
    </location>
</feature>
<dbReference type="Pfam" id="PF03853">
    <property type="entry name" value="YjeF_N"/>
    <property type="match status" value="1"/>
</dbReference>
<evidence type="ECO:0000256" key="18">
    <source>
        <dbReference type="HAMAP-Rule" id="MF_01966"/>
    </source>
</evidence>
<comment type="function">
    <text evidence="18">Catalyzes the epimerization of the S- and R-forms of NAD(P)HX, a damaged form of NAD(P)H that is a result of enzymatic or heat-dependent hydration. This is a prerequisite for the S-specific NAD(P)H-hydrate dehydratase to allow the repair of both epimers of NAD(P)HX.</text>
</comment>
<feature type="binding site" evidence="18">
    <location>
        <position position="123"/>
    </location>
    <ligand>
        <name>K(+)</name>
        <dbReference type="ChEBI" id="CHEBI:29103"/>
    </ligand>
</feature>
<comment type="similarity">
    <text evidence="3 19">In the N-terminal section; belongs to the NnrE/AIBP family.</text>
</comment>
<dbReference type="Pfam" id="PF01256">
    <property type="entry name" value="Carb_kinase"/>
    <property type="match status" value="1"/>
</dbReference>
<comment type="similarity">
    <text evidence="18">Belongs to the NnrE/AIBP family.</text>
</comment>
<evidence type="ECO:0000256" key="4">
    <source>
        <dbReference type="ARBA" id="ARBA00009524"/>
    </source>
</evidence>
<evidence type="ECO:0000256" key="1">
    <source>
        <dbReference type="ARBA" id="ARBA00000013"/>
    </source>
</evidence>
<dbReference type="InterPro" id="IPR004443">
    <property type="entry name" value="YjeF_N_dom"/>
</dbReference>
<dbReference type="EC" id="5.1.99.6" evidence="19"/>
<keyword evidence="9 18" id="KW-0630">Potassium</keyword>
<keyword evidence="11 18" id="KW-0413">Isomerase</keyword>
<feature type="binding site" evidence="17">
    <location>
        <begin position="404"/>
        <end position="408"/>
    </location>
    <ligand>
        <name>AMP</name>
        <dbReference type="ChEBI" id="CHEBI:456215"/>
    </ligand>
</feature>
<dbReference type="NCBIfam" id="TIGR00196">
    <property type="entry name" value="yjeF_cterm"/>
    <property type="match status" value="1"/>
</dbReference>
<dbReference type="PANTHER" id="PTHR12592">
    <property type="entry name" value="ATP-DEPENDENT (S)-NAD(P)H-HYDRATE DEHYDRATASE FAMILY MEMBER"/>
    <property type="match status" value="1"/>
</dbReference>
<evidence type="ECO:0000256" key="13">
    <source>
        <dbReference type="ARBA" id="ARBA00023268"/>
    </source>
</evidence>
<name>A0ABM9IBH1_9BACT</name>
<feature type="binding site" evidence="17">
    <location>
        <position position="257"/>
    </location>
    <ligand>
        <name>(6S)-NADPHX</name>
        <dbReference type="ChEBI" id="CHEBI:64076"/>
    </ligand>
</feature>
<comment type="catalytic activity">
    <reaction evidence="2 18 19">
        <text>(6R)-NADPHX = (6S)-NADPHX</text>
        <dbReference type="Rhea" id="RHEA:32227"/>
        <dbReference type="ChEBI" id="CHEBI:64076"/>
        <dbReference type="ChEBI" id="CHEBI:64077"/>
        <dbReference type="EC" id="5.1.99.6"/>
    </reaction>
</comment>
<comment type="caution">
    <text evidence="18">Lacks conserved residue(s) required for the propagation of feature annotation.</text>
</comment>
<evidence type="ECO:0000256" key="6">
    <source>
        <dbReference type="ARBA" id="ARBA00022741"/>
    </source>
</evidence>
<dbReference type="InterPro" id="IPR000631">
    <property type="entry name" value="CARKD"/>
</dbReference>
<evidence type="ECO:0000256" key="14">
    <source>
        <dbReference type="ARBA" id="ARBA00025153"/>
    </source>
</evidence>
<comment type="catalytic activity">
    <reaction evidence="1 18 19">
        <text>(6R)-NADHX = (6S)-NADHX</text>
        <dbReference type="Rhea" id="RHEA:32215"/>
        <dbReference type="ChEBI" id="CHEBI:64074"/>
        <dbReference type="ChEBI" id="CHEBI:64075"/>
        <dbReference type="EC" id="5.1.99.6"/>
    </reaction>
</comment>
<keyword evidence="10 17" id="KW-0520">NAD</keyword>
<feature type="domain" description="YjeF C-terminal" evidence="20">
    <location>
        <begin position="222"/>
        <end position="494"/>
    </location>
</feature>
<dbReference type="EC" id="4.2.1.136" evidence="19"/>
<accession>A0ABM9IBH1</accession>
<dbReference type="Gene3D" id="3.40.1190.20">
    <property type="match status" value="1"/>
</dbReference>
<feature type="binding site" evidence="17">
    <location>
        <position position="369"/>
    </location>
    <ligand>
        <name>(6S)-NADPHX</name>
        <dbReference type="ChEBI" id="CHEBI:64076"/>
    </ligand>
</feature>
<feature type="binding site" evidence="18">
    <location>
        <position position="163"/>
    </location>
    <ligand>
        <name>K(+)</name>
        <dbReference type="ChEBI" id="CHEBI:29103"/>
    </ligand>
</feature>
<reference evidence="22" key="1">
    <citation type="submission" date="2023-03" db="EMBL/GenBank/DDBJ databases">
        <authorList>
            <person name="Cremers G."/>
            <person name="Picone N."/>
        </authorList>
    </citation>
    <scope>NUCLEOTIDE SEQUENCE</scope>
    <source>
        <strain evidence="22">Sample_alias</strain>
    </source>
</reference>
<dbReference type="InterPro" id="IPR030677">
    <property type="entry name" value="Nnr"/>
</dbReference>
<dbReference type="PANTHER" id="PTHR12592:SF0">
    <property type="entry name" value="ATP-DEPENDENT (S)-NAD(P)H-HYDRATE DEHYDRATASE"/>
    <property type="match status" value="1"/>
</dbReference>
<keyword evidence="13" id="KW-0511">Multifunctional enzyme</keyword>
<evidence type="ECO:0000259" key="20">
    <source>
        <dbReference type="PROSITE" id="PS51383"/>
    </source>
</evidence>
<feature type="binding site" evidence="18">
    <location>
        <begin position="127"/>
        <end position="133"/>
    </location>
    <ligand>
        <name>(6S)-NADPHX</name>
        <dbReference type="ChEBI" id="CHEBI:64076"/>
    </ligand>
</feature>
<sequence length="520" mass="57156">MIITDVPNIRRLEEEAIANGLSAEVLMERAGRMAACFFLQHYPRMGQVLVLVGKGNNGGDGLVIARELLKRGWPVSVYLSAEREKLGSLCKKKLEELLHAFPQLSLYVYPDPVPWTKADYVLDCLLGIGVKGELQGEVAQIVKELNEERNRCFFQTIAVDCPSGLWEKSTTNSLAVIADLTLSIGYGKDFLFREELSDFTGRVEIVPIFDTLPPSSGLESIVGWELAELFPFRNSNTHKGRYGRVLILGGSVGFTGAPVMAAQAALRIGSGLVNVGVPQEVYPLVAAKAPSESMVFPYDDAKLFEMVVSKATVVAMGPGFGLEKKSEIFFKTLMSLDLPLVIDADCLTLLARNPDFFQLIRKWAVLTPHPGEMSRLLRMEFSPEERIQVARNFVKDKKITLVLKGVRTVVAQEGKEVFFNTTGNPGLSTGGSGDSLLGIIAGLIAQGLDSFDAARCGVWIHGKAADIAAEKRRTKEGLLPLDVVENIGAALEQMRMHLRLVLDQKSQWQEIQTAYALYPR</sequence>
<keyword evidence="7 17" id="KW-0067">ATP-binding</keyword>
<comment type="similarity">
    <text evidence="4 19">In the C-terminal section; belongs to the NnrD/CARKD family.</text>
</comment>
<evidence type="ECO:0000256" key="17">
    <source>
        <dbReference type="HAMAP-Rule" id="MF_01965"/>
    </source>
</evidence>
<dbReference type="Gene3D" id="3.40.50.10260">
    <property type="entry name" value="YjeF N-terminal domain"/>
    <property type="match status" value="1"/>
</dbReference>
<feature type="binding site" evidence="18">
    <location>
        <position position="160"/>
    </location>
    <ligand>
        <name>(6S)-NADPHX</name>
        <dbReference type="ChEBI" id="CHEBI:64076"/>
    </ligand>
</feature>
<comment type="function">
    <text evidence="14 19">Bifunctional enzyme that catalyzes the epimerization of the S- and R-forms of NAD(P)HX and the dehydration of the S-form of NAD(P)HX at the expense of ADP, which is converted to AMP. This allows the repair of both epimers of NAD(P)HX, a damaged form of NAD(P)H that is a result of enzymatic or heat-dependent hydration.</text>
</comment>
<comment type="catalytic activity">
    <reaction evidence="15 17 19">
        <text>(6S)-NADHX + ADP = AMP + phosphate + NADH + H(+)</text>
        <dbReference type="Rhea" id="RHEA:32223"/>
        <dbReference type="ChEBI" id="CHEBI:15378"/>
        <dbReference type="ChEBI" id="CHEBI:43474"/>
        <dbReference type="ChEBI" id="CHEBI:57945"/>
        <dbReference type="ChEBI" id="CHEBI:64074"/>
        <dbReference type="ChEBI" id="CHEBI:456215"/>
        <dbReference type="ChEBI" id="CHEBI:456216"/>
        <dbReference type="EC" id="4.2.1.136"/>
    </reaction>
</comment>
<feature type="binding site" evidence="17">
    <location>
        <position position="319"/>
    </location>
    <ligand>
        <name>(6S)-NADPHX</name>
        <dbReference type="ChEBI" id="CHEBI:64076"/>
    </ligand>
</feature>
<evidence type="ECO:0000256" key="7">
    <source>
        <dbReference type="ARBA" id="ARBA00022840"/>
    </source>
</evidence>
<evidence type="ECO:0000256" key="10">
    <source>
        <dbReference type="ARBA" id="ARBA00023027"/>
    </source>
</evidence>
<evidence type="ECO:0000256" key="15">
    <source>
        <dbReference type="ARBA" id="ARBA00048238"/>
    </source>
</evidence>
<comment type="subunit">
    <text evidence="17">Homotetramer.</text>
</comment>
<dbReference type="EMBL" id="OX458932">
    <property type="protein sequence ID" value="CAI9085001.1"/>
    <property type="molecule type" value="Genomic_DNA"/>
</dbReference>
<dbReference type="SUPFAM" id="SSF53613">
    <property type="entry name" value="Ribokinase-like"/>
    <property type="match status" value="1"/>
</dbReference>
<comment type="function">
    <text evidence="17">Catalyzes the dehydration of the S-form of NAD(P)HX at the expense of ADP, which is converted to AMP. Together with NAD(P)HX epimerase, which catalyzes the epimerization of the S- and R-forms, the enzyme allows the repair of both epimers of NAD(P)HX, a damaged form of NAD(P)H that is a result of enzymatic or heat-dependent hydration.</text>
</comment>
<dbReference type="GO" id="GO:0052856">
    <property type="term" value="F:NAD(P)HX epimerase activity"/>
    <property type="evidence" value="ECO:0007669"/>
    <property type="project" value="UniProtKB-EC"/>
</dbReference>
<evidence type="ECO:0000256" key="11">
    <source>
        <dbReference type="ARBA" id="ARBA00023235"/>
    </source>
</evidence>
<evidence type="ECO:0000313" key="22">
    <source>
        <dbReference type="EMBL" id="CAI9085001.1"/>
    </source>
</evidence>
<dbReference type="HAMAP" id="MF_01966">
    <property type="entry name" value="NADHX_epimerase"/>
    <property type="match status" value="1"/>
</dbReference>
<dbReference type="PIRSF" id="PIRSF017184">
    <property type="entry name" value="Nnr"/>
    <property type="match status" value="1"/>
</dbReference>
<evidence type="ECO:0000256" key="3">
    <source>
        <dbReference type="ARBA" id="ARBA00006001"/>
    </source>
</evidence>
<dbReference type="CDD" id="cd01171">
    <property type="entry name" value="YXKO-related"/>
    <property type="match status" value="1"/>
</dbReference>
<evidence type="ECO:0000256" key="2">
    <source>
        <dbReference type="ARBA" id="ARBA00000909"/>
    </source>
</evidence>
<evidence type="ECO:0000256" key="16">
    <source>
        <dbReference type="ARBA" id="ARBA00049209"/>
    </source>
</evidence>
<dbReference type="PROSITE" id="PS51383">
    <property type="entry name" value="YJEF_C_3"/>
    <property type="match status" value="1"/>
</dbReference>
<gene>
    <name evidence="17" type="primary">nnrD</name>
    <name evidence="18" type="synonym">nnrE</name>
    <name evidence="22" type="ORF">MFUM_0619</name>
</gene>
<organism evidence="22 23">
    <name type="scientific">Candidatus Methylacidiphilum fumarolicum</name>
    <dbReference type="NCBI Taxonomy" id="591154"/>
    <lineage>
        <taxon>Bacteria</taxon>
        <taxon>Pseudomonadati</taxon>
        <taxon>Verrucomicrobiota</taxon>
        <taxon>Methylacidiphilae</taxon>
        <taxon>Methylacidiphilales</taxon>
        <taxon>Methylacidiphilaceae</taxon>
        <taxon>Methylacidiphilum (ex Ratnadevi et al. 2023)</taxon>
    </lineage>
</organism>
<evidence type="ECO:0000256" key="5">
    <source>
        <dbReference type="ARBA" id="ARBA00022723"/>
    </source>
</evidence>
<feature type="binding site" evidence="17">
    <location>
        <position position="433"/>
    </location>
    <ligand>
        <name>AMP</name>
        <dbReference type="ChEBI" id="CHEBI:456215"/>
    </ligand>
</feature>
<proteinExistence type="inferred from homology"/>
<dbReference type="InterPro" id="IPR029056">
    <property type="entry name" value="Ribokinase-like"/>
</dbReference>
<keyword evidence="5 18" id="KW-0479">Metal-binding</keyword>
<dbReference type="PROSITE" id="PS51385">
    <property type="entry name" value="YJEF_N"/>
    <property type="match status" value="1"/>
</dbReference>
<comment type="catalytic activity">
    <reaction evidence="16 17 19">
        <text>(6S)-NADPHX + ADP = AMP + phosphate + NADPH + H(+)</text>
        <dbReference type="Rhea" id="RHEA:32235"/>
        <dbReference type="ChEBI" id="CHEBI:15378"/>
        <dbReference type="ChEBI" id="CHEBI:43474"/>
        <dbReference type="ChEBI" id="CHEBI:57783"/>
        <dbReference type="ChEBI" id="CHEBI:64076"/>
        <dbReference type="ChEBI" id="CHEBI:456215"/>
        <dbReference type="ChEBI" id="CHEBI:456216"/>
        <dbReference type="EC" id="4.2.1.136"/>
    </reaction>
</comment>
<dbReference type="RefSeq" id="WP_009061124.1">
    <property type="nucleotide sequence ID" value="NZ_JAHXRZ010000001.1"/>
</dbReference>
<dbReference type="Proteomes" id="UP001161497">
    <property type="component" value="Chromosome"/>
</dbReference>
<comment type="similarity">
    <text evidence="17">Belongs to the NnrD/CARKD family.</text>
</comment>
<dbReference type="HAMAP" id="MF_01965">
    <property type="entry name" value="NADHX_dehydratase"/>
    <property type="match status" value="1"/>
</dbReference>
<feature type="binding site" evidence="18">
    <location>
        <position position="57"/>
    </location>
    <ligand>
        <name>K(+)</name>
        <dbReference type="ChEBI" id="CHEBI:29103"/>
    </ligand>
</feature>